<dbReference type="EMBL" id="JASCZI010090902">
    <property type="protein sequence ID" value="MED6147648.1"/>
    <property type="molecule type" value="Genomic_DNA"/>
</dbReference>
<dbReference type="InterPro" id="IPR017451">
    <property type="entry name" value="F-box-assoc_interact_dom"/>
</dbReference>
<dbReference type="PANTHER" id="PTHR31672">
    <property type="entry name" value="BNACNNG10540D PROTEIN"/>
    <property type="match status" value="1"/>
</dbReference>
<evidence type="ECO:0000313" key="2">
    <source>
        <dbReference type="Proteomes" id="UP001341840"/>
    </source>
</evidence>
<comment type="caution">
    <text evidence="1">The sequence shown here is derived from an EMBL/GenBank/DDBJ whole genome shotgun (WGS) entry which is preliminary data.</text>
</comment>
<gene>
    <name evidence="1" type="ORF">PIB30_045763</name>
</gene>
<dbReference type="InterPro" id="IPR050796">
    <property type="entry name" value="SCF_F-box_component"/>
</dbReference>
<keyword evidence="2" id="KW-1185">Reference proteome</keyword>
<organism evidence="1 2">
    <name type="scientific">Stylosanthes scabra</name>
    <dbReference type="NCBI Taxonomy" id="79078"/>
    <lineage>
        <taxon>Eukaryota</taxon>
        <taxon>Viridiplantae</taxon>
        <taxon>Streptophyta</taxon>
        <taxon>Embryophyta</taxon>
        <taxon>Tracheophyta</taxon>
        <taxon>Spermatophyta</taxon>
        <taxon>Magnoliopsida</taxon>
        <taxon>eudicotyledons</taxon>
        <taxon>Gunneridae</taxon>
        <taxon>Pentapetalae</taxon>
        <taxon>rosids</taxon>
        <taxon>fabids</taxon>
        <taxon>Fabales</taxon>
        <taxon>Fabaceae</taxon>
        <taxon>Papilionoideae</taxon>
        <taxon>50 kb inversion clade</taxon>
        <taxon>dalbergioids sensu lato</taxon>
        <taxon>Dalbergieae</taxon>
        <taxon>Pterocarpus clade</taxon>
        <taxon>Stylosanthes</taxon>
    </lineage>
</organism>
<accession>A0ABU6TIE3</accession>
<dbReference type="PANTHER" id="PTHR31672:SF13">
    <property type="entry name" value="F-BOX PROTEIN CPR30-LIKE"/>
    <property type="match status" value="1"/>
</dbReference>
<name>A0ABU6TIE3_9FABA</name>
<dbReference type="Proteomes" id="UP001341840">
    <property type="component" value="Unassembled WGS sequence"/>
</dbReference>
<protein>
    <recommendedName>
        <fullName evidence="3">F-box associated domain-containing protein</fullName>
    </recommendedName>
</protein>
<evidence type="ECO:0008006" key="3">
    <source>
        <dbReference type="Google" id="ProtNLM"/>
    </source>
</evidence>
<sequence>MYVQADAKTVGRCRCINRGWRAKQESGEFMTENYKANERRSKTVVVIGSDLGVVCMKVSNSGLDSNILVWNPMTRTDRTATDESLDHWDYDVSTYAFGFLKNSDEFLILYVYKRGFQGWFRFWKLYNSKLRGWTEEGAFSLQAQKLGPKCLVHEGVIYWIGWSGPTMKFPVSVVGFDLQRRIMLEIQIPANAKSVYHQLIEFNGCIGFMSFRNTGFTRQVTVWNIKNIWSLERSWVETIQVKGLGIPYTPCHFFGKDFISVLEARNGSGSGNDAERTDVVISKVMHNMAKKGVLGPWHLARTRQRQDHYHAFG</sequence>
<reference evidence="1 2" key="1">
    <citation type="journal article" date="2023" name="Plants (Basel)">
        <title>Bridging the Gap: Combining Genomics and Transcriptomics Approaches to Understand Stylosanthes scabra, an Orphan Legume from the Brazilian Caatinga.</title>
        <authorList>
            <person name="Ferreira-Neto J.R.C."/>
            <person name="da Silva M.D."/>
            <person name="Binneck E."/>
            <person name="de Melo N.F."/>
            <person name="da Silva R.H."/>
            <person name="de Melo A.L.T.M."/>
            <person name="Pandolfi V."/>
            <person name="Bustamante F.O."/>
            <person name="Brasileiro-Vidal A.C."/>
            <person name="Benko-Iseppon A.M."/>
        </authorList>
    </citation>
    <scope>NUCLEOTIDE SEQUENCE [LARGE SCALE GENOMIC DNA]</scope>
    <source>
        <tissue evidence="1">Leaves</tissue>
    </source>
</reference>
<evidence type="ECO:0000313" key="1">
    <source>
        <dbReference type="EMBL" id="MED6147648.1"/>
    </source>
</evidence>
<proteinExistence type="predicted"/>
<dbReference type="NCBIfam" id="TIGR01640">
    <property type="entry name" value="F_box_assoc_1"/>
    <property type="match status" value="1"/>
</dbReference>